<feature type="transmembrane region" description="Helical" evidence="1">
    <location>
        <begin position="6"/>
        <end position="25"/>
    </location>
</feature>
<keyword evidence="1" id="KW-1133">Transmembrane helix</keyword>
<protein>
    <submittedName>
        <fullName evidence="2">Uncharacterized protein</fullName>
    </submittedName>
</protein>
<accession>A0A1T4JKJ4</accession>
<proteinExistence type="predicted"/>
<keyword evidence="1" id="KW-0472">Membrane</keyword>
<dbReference type="RefSeq" id="WP_078932440.1">
    <property type="nucleotide sequence ID" value="NZ_FUWG01000003.1"/>
</dbReference>
<dbReference type="Proteomes" id="UP000190423">
    <property type="component" value="Unassembled WGS sequence"/>
</dbReference>
<dbReference type="GeneID" id="78315835"/>
<evidence type="ECO:0000256" key="1">
    <source>
        <dbReference type="SAM" id="Phobius"/>
    </source>
</evidence>
<reference evidence="2 3" key="1">
    <citation type="submission" date="2017-02" db="EMBL/GenBank/DDBJ databases">
        <authorList>
            <person name="Peterson S.W."/>
        </authorList>
    </citation>
    <scope>NUCLEOTIDE SEQUENCE [LARGE SCALE GENOMIC DNA]</scope>
    <source>
        <strain evidence="2 3">ATCC BAA-908</strain>
    </source>
</reference>
<evidence type="ECO:0000313" key="2">
    <source>
        <dbReference type="EMBL" id="SJZ30684.1"/>
    </source>
</evidence>
<feature type="transmembrane region" description="Helical" evidence="1">
    <location>
        <begin position="37"/>
        <end position="58"/>
    </location>
</feature>
<dbReference type="EMBL" id="FUWG01000003">
    <property type="protein sequence ID" value="SJZ30684.1"/>
    <property type="molecule type" value="Genomic_DNA"/>
</dbReference>
<evidence type="ECO:0000313" key="3">
    <source>
        <dbReference type="Proteomes" id="UP000190423"/>
    </source>
</evidence>
<sequence>MEKAIVFFGLGINFILFPAIALIFCSISKHRPAKIECLYMGIHCLGGLASIMAGLFFMGKFIR</sequence>
<dbReference type="AlphaFoldDB" id="A0A1T4JKJ4"/>
<dbReference type="STRING" id="261392.SAMN02745149_00517"/>
<keyword evidence="3" id="KW-1185">Reference proteome</keyword>
<gene>
    <name evidence="2" type="ORF">SAMN02745149_00517</name>
</gene>
<keyword evidence="1" id="KW-0812">Transmembrane</keyword>
<name>A0A1T4JKJ4_TREPO</name>
<organism evidence="2 3">
    <name type="scientific">Treponema porcinum</name>
    <dbReference type="NCBI Taxonomy" id="261392"/>
    <lineage>
        <taxon>Bacteria</taxon>
        <taxon>Pseudomonadati</taxon>
        <taxon>Spirochaetota</taxon>
        <taxon>Spirochaetia</taxon>
        <taxon>Spirochaetales</taxon>
        <taxon>Treponemataceae</taxon>
        <taxon>Treponema</taxon>
    </lineage>
</organism>